<dbReference type="AlphaFoldDB" id="A0A437ND73"/>
<comment type="caution">
    <text evidence="2">The sequence shown here is derived from an EMBL/GenBank/DDBJ whole genome shotgun (WGS) entry which is preliminary data.</text>
</comment>
<dbReference type="Gene3D" id="3.10.450.710">
    <property type="entry name" value="Tgt2/MlaC"/>
    <property type="match status" value="1"/>
</dbReference>
<dbReference type="Pfam" id="PF05494">
    <property type="entry name" value="MlaC"/>
    <property type="match status" value="1"/>
</dbReference>
<sequence length="217" mass="23658">MLRAHLKLSVSLALAGVAGAVLPVAAPAALAQQARDAAAEAFVQQGAREVLAVLNDRSKSDAAKKEAFRQLINRLIDVPKVTRFVLGKYARTATPDQFNRFSTAFRTYAEGVYMKRINDYHGEKVIVLSSLVRKPGDVLVTTQLAGGRSQQPTNIIWRVLNDGTGWKVVDVQVTGVWLAITQQQDFVATIDNNGGKIDVLINQLQQDKGGEILHAKK</sequence>
<dbReference type="InterPro" id="IPR008869">
    <property type="entry name" value="MlaC/ttg2D"/>
</dbReference>
<dbReference type="Proteomes" id="UP000282837">
    <property type="component" value="Unassembled WGS sequence"/>
</dbReference>
<evidence type="ECO:0000256" key="1">
    <source>
        <dbReference type="SAM" id="SignalP"/>
    </source>
</evidence>
<reference evidence="2 3" key="1">
    <citation type="submission" date="2019-01" db="EMBL/GenBank/DDBJ databases">
        <authorList>
            <person name="Chen W.-M."/>
        </authorList>
    </citation>
    <scope>NUCLEOTIDE SEQUENCE [LARGE SCALE GENOMIC DNA]</scope>
    <source>
        <strain evidence="2 3">FSY-9</strain>
    </source>
</reference>
<dbReference type="OrthoDB" id="8099120at2"/>
<dbReference type="PANTHER" id="PTHR36573:SF1">
    <property type="entry name" value="INTERMEMBRANE PHOSPHOLIPID TRANSPORT SYSTEM BINDING PROTEIN MLAC"/>
    <property type="match status" value="1"/>
</dbReference>
<proteinExistence type="predicted"/>
<protein>
    <submittedName>
        <fullName evidence="2">ABC transporter substrate-binding protein</fullName>
    </submittedName>
</protein>
<keyword evidence="3" id="KW-1185">Reference proteome</keyword>
<dbReference type="RefSeq" id="WP_127705624.1">
    <property type="nucleotide sequence ID" value="NZ_SACO01000001.1"/>
</dbReference>
<gene>
    <name evidence="2" type="ORF">EOE18_01970</name>
</gene>
<keyword evidence="1" id="KW-0732">Signal</keyword>
<evidence type="ECO:0000313" key="2">
    <source>
        <dbReference type="EMBL" id="RVU07867.1"/>
    </source>
</evidence>
<dbReference type="PANTHER" id="PTHR36573">
    <property type="entry name" value="INTERMEMBRANE PHOSPHOLIPID TRANSPORT SYSTEM BINDING PROTEIN MLAC"/>
    <property type="match status" value="1"/>
</dbReference>
<organism evidence="2 3">
    <name type="scientific">Novosphingobium umbonatum</name>
    <dbReference type="NCBI Taxonomy" id="1908524"/>
    <lineage>
        <taxon>Bacteria</taxon>
        <taxon>Pseudomonadati</taxon>
        <taxon>Pseudomonadota</taxon>
        <taxon>Alphaproteobacteria</taxon>
        <taxon>Sphingomonadales</taxon>
        <taxon>Sphingomonadaceae</taxon>
        <taxon>Novosphingobium</taxon>
    </lineage>
</organism>
<feature type="signal peptide" evidence="1">
    <location>
        <begin position="1"/>
        <end position="20"/>
    </location>
</feature>
<feature type="chain" id="PRO_5019564713" evidence="1">
    <location>
        <begin position="21"/>
        <end position="217"/>
    </location>
</feature>
<dbReference type="InterPro" id="IPR042245">
    <property type="entry name" value="Tgt2/MlaC_sf"/>
</dbReference>
<name>A0A437ND73_9SPHN</name>
<evidence type="ECO:0000313" key="3">
    <source>
        <dbReference type="Proteomes" id="UP000282837"/>
    </source>
</evidence>
<dbReference type="EMBL" id="SACO01000001">
    <property type="protein sequence ID" value="RVU07867.1"/>
    <property type="molecule type" value="Genomic_DNA"/>
</dbReference>
<accession>A0A437ND73</accession>